<sequence>MQRINWYPNPRFDRNGASLGAWGIDYANDMPGDGTLRPSRSQGYDELHVPELNPGAEYVFSVRSENGRGSVMLVIGELYSSNTVPDGNGMIVIRLTAPATGSQKKNRVVFFNQGVYSQPQLELASTYDAALGGGVSSLLLRRHHATRLTPRTGTVMPDDGNEPMHETILDHHPVGRPLGGYHDHSEQARDEISGQRLCERHRRHYLDESVWRPQCKPTCQLRVDRQLGRSDVNVLFRQVRQSDRHSDEYSHLHVGRVSGEQDPARQHRIFHREYDAARLTLLGVVA</sequence>
<evidence type="ECO:0000313" key="1">
    <source>
        <dbReference type="EMBL" id="EFE88198.1"/>
    </source>
</evidence>
<keyword evidence="2" id="KW-1185">Reference proteome</keyword>
<proteinExistence type="predicted"/>
<dbReference type="HOGENOM" id="CLU_908117_0_0_11"/>
<dbReference type="EMBL" id="ACCG02000016">
    <property type="protein sequence ID" value="EFE88198.1"/>
    <property type="molecule type" value="Genomic_DNA"/>
</dbReference>
<comment type="caution">
    <text evidence="1">The sequence shown here is derived from an EMBL/GenBank/DDBJ whole genome shotgun (WGS) entry which is preliminary data.</text>
</comment>
<gene>
    <name evidence="1" type="ORF">BIFBRE_04876</name>
</gene>
<dbReference type="Proteomes" id="UP000003191">
    <property type="component" value="Unassembled WGS sequence"/>
</dbReference>
<accession>D4BRY5</accession>
<protein>
    <submittedName>
        <fullName evidence="1">Uncharacterized protein</fullName>
    </submittedName>
</protein>
<name>D4BRY5_BIFBR</name>
<organism evidence="1 2">
    <name type="scientific">Bifidobacterium breve DSM 20213 = JCM 1192</name>
    <dbReference type="NCBI Taxonomy" id="518634"/>
    <lineage>
        <taxon>Bacteria</taxon>
        <taxon>Bacillati</taxon>
        <taxon>Actinomycetota</taxon>
        <taxon>Actinomycetes</taxon>
        <taxon>Bifidobacteriales</taxon>
        <taxon>Bifidobacteriaceae</taxon>
        <taxon>Bifidobacterium</taxon>
    </lineage>
</organism>
<evidence type="ECO:0000313" key="2">
    <source>
        <dbReference type="Proteomes" id="UP000003191"/>
    </source>
</evidence>
<dbReference type="AlphaFoldDB" id="D4BRY5"/>
<reference evidence="1 2" key="1">
    <citation type="submission" date="2010-02" db="EMBL/GenBank/DDBJ databases">
        <authorList>
            <person name="Weinstock G."/>
            <person name="Sodergren E."/>
            <person name="Clifton S."/>
            <person name="Fulton L."/>
            <person name="Fulton B."/>
            <person name="Courtney L."/>
            <person name="Fronick C."/>
            <person name="Harrison M."/>
            <person name="Strong C."/>
            <person name="Farmer C."/>
            <person name="Delahaunty K."/>
            <person name="Markovic C."/>
            <person name="Hall O."/>
            <person name="Minx P."/>
            <person name="Tomlinson C."/>
            <person name="Mitreva M."/>
            <person name="Nelson J."/>
            <person name="Hou S."/>
            <person name="Wollam A."/>
            <person name="Pepin K.H."/>
            <person name="Johnson M."/>
            <person name="Bhonagiri V."/>
            <person name="Zhang X."/>
            <person name="Suruliraj S."/>
            <person name="Warren W."/>
            <person name="Chinwalla A."/>
            <person name="Mardis E.R."/>
            <person name="Wilson R.K."/>
        </authorList>
    </citation>
    <scope>NUCLEOTIDE SEQUENCE [LARGE SCALE GENOMIC DNA]</scope>
    <source>
        <strain evidence="1 2">DSM 20213</strain>
    </source>
</reference>